<sequence length="92" mass="10748">MVNSRGAIHYQWNLYTSLRAMSYLHQWVSWWTRTANDWTKHNLLTWFIDTCWDASAKEVARMLLHRLDGAQAALANSDHSYVNQALVLVQAQ</sequence>
<comment type="caution">
    <text evidence="1">The sequence shown here is derived from an EMBL/GenBank/DDBJ whole genome shotgun (WGS) entry which is preliminary data.</text>
</comment>
<evidence type="ECO:0000313" key="1">
    <source>
        <dbReference type="EMBL" id="HAU1881234.1"/>
    </source>
</evidence>
<proteinExistence type="predicted"/>
<dbReference type="Proteomes" id="UP000866496">
    <property type="component" value="Unassembled WGS sequence"/>
</dbReference>
<evidence type="ECO:0000313" key="2">
    <source>
        <dbReference type="Proteomes" id="UP000866496"/>
    </source>
</evidence>
<gene>
    <name evidence="1" type="ORF">JBJ86_13405</name>
</gene>
<name>A0AAN5PJW9_LEGPN</name>
<reference evidence="1" key="2">
    <citation type="submission" date="2019-10" db="EMBL/GenBank/DDBJ databases">
        <authorList>
            <consortium name="NCBI Pathogen Detection Project"/>
        </authorList>
    </citation>
    <scope>NUCLEOTIDE SEQUENCE</scope>
    <source>
        <strain evidence="1">AZ00058701</strain>
    </source>
</reference>
<protein>
    <submittedName>
        <fullName evidence="1">Uncharacterized protein</fullName>
    </submittedName>
</protein>
<accession>A0AAN5PJW9</accession>
<dbReference type="AlphaFoldDB" id="A0AAN5PJW9"/>
<organism evidence="1 2">
    <name type="scientific">Legionella pneumophila</name>
    <dbReference type="NCBI Taxonomy" id="446"/>
    <lineage>
        <taxon>Bacteria</taxon>
        <taxon>Pseudomonadati</taxon>
        <taxon>Pseudomonadota</taxon>
        <taxon>Gammaproteobacteria</taxon>
        <taxon>Legionellales</taxon>
        <taxon>Legionellaceae</taxon>
        <taxon>Legionella</taxon>
    </lineage>
</organism>
<dbReference type="EMBL" id="DACWHX010000018">
    <property type="protein sequence ID" value="HAU1881234.1"/>
    <property type="molecule type" value="Genomic_DNA"/>
</dbReference>
<reference evidence="1" key="1">
    <citation type="journal article" date="2018" name="Genome Biol.">
        <title>SKESA: strategic k-mer extension for scrupulous assemblies.</title>
        <authorList>
            <person name="Souvorov A."/>
            <person name="Agarwala R."/>
            <person name="Lipman D.J."/>
        </authorList>
    </citation>
    <scope>NUCLEOTIDE SEQUENCE</scope>
    <source>
        <strain evidence="1">AZ00058701</strain>
    </source>
</reference>